<dbReference type="InterPro" id="IPR012967">
    <property type="entry name" value="COMT_dimerisation"/>
</dbReference>
<dbReference type="Pfam" id="PF08100">
    <property type="entry name" value="Dimerisation"/>
    <property type="match status" value="1"/>
</dbReference>
<keyword evidence="7" id="KW-1185">Reference proteome</keyword>
<feature type="domain" description="O-methyltransferase dimerisation" evidence="5">
    <location>
        <begin position="242"/>
        <end position="318"/>
    </location>
</feature>
<accession>A0A561EXS8</accession>
<dbReference type="AlphaFoldDB" id="A0A561EXS8"/>
<dbReference type="PANTHER" id="PTHR43712:SF2">
    <property type="entry name" value="O-METHYLTRANSFERASE CICE"/>
    <property type="match status" value="1"/>
</dbReference>
<evidence type="ECO:0000256" key="2">
    <source>
        <dbReference type="ARBA" id="ARBA00022679"/>
    </source>
</evidence>
<evidence type="ECO:0000259" key="5">
    <source>
        <dbReference type="Pfam" id="PF08100"/>
    </source>
</evidence>
<dbReference type="InterPro" id="IPR016461">
    <property type="entry name" value="COMT-like"/>
</dbReference>
<dbReference type="SUPFAM" id="SSF53335">
    <property type="entry name" value="S-adenosyl-L-methionine-dependent methyltransferases"/>
    <property type="match status" value="1"/>
</dbReference>
<comment type="caution">
    <text evidence="6">The sequence shown here is derived from an EMBL/GenBank/DDBJ whole genome shotgun (WGS) entry which is preliminary data.</text>
</comment>
<proteinExistence type="predicted"/>
<dbReference type="Gene3D" id="3.40.50.150">
    <property type="entry name" value="Vaccinia Virus protein VP39"/>
    <property type="match status" value="1"/>
</dbReference>
<feature type="domain" description="O-methyltransferase C-terminal" evidence="4">
    <location>
        <begin position="340"/>
        <end position="545"/>
    </location>
</feature>
<keyword evidence="2 6" id="KW-0808">Transferase</keyword>
<keyword evidence="3" id="KW-0949">S-adenosyl-L-methionine</keyword>
<reference evidence="6 7" key="1">
    <citation type="submission" date="2019-06" db="EMBL/GenBank/DDBJ databases">
        <title>Sequencing the genomes of 1000 actinobacteria strains.</title>
        <authorList>
            <person name="Klenk H.-P."/>
        </authorList>
    </citation>
    <scope>NUCLEOTIDE SEQUENCE [LARGE SCALE GENOMIC DNA]</scope>
    <source>
        <strain evidence="6 7">DSM 41649</strain>
    </source>
</reference>
<evidence type="ECO:0000256" key="3">
    <source>
        <dbReference type="ARBA" id="ARBA00022691"/>
    </source>
</evidence>
<protein>
    <submittedName>
        <fullName evidence="6">Methyltransferase family protein</fullName>
    </submittedName>
</protein>
<dbReference type="InterPro" id="IPR036390">
    <property type="entry name" value="WH_DNA-bd_sf"/>
</dbReference>
<dbReference type="SUPFAM" id="SSF46785">
    <property type="entry name" value="Winged helix' DNA-binding domain"/>
    <property type="match status" value="1"/>
</dbReference>
<evidence type="ECO:0000256" key="1">
    <source>
        <dbReference type="ARBA" id="ARBA00022603"/>
    </source>
</evidence>
<sequence>MESGRAGTLRMDPEDLKRIEEAVGFIRANDTGTVLAELIPGLGAEDRATVAAHCRFTHAAVLVFPETLAELREDLRDLGLAVGETTASVVVRDRLSRRYGRPGGSLEVGILRAPVRAGDGRPCELEIFALVVPPGSGLEDIVRGERAENHEAHLAFAVGAPDGVVLAGLRSMLVDRGRMVVDGGGYNAHEDGTVLYFASTDDLADGGPVRPYRRLELHAQGRHTESLAAQHREPEQPGKQLLQLMTGAWVTQAIAVAAELGLADQLAAPAGVSTEQLADRTGADHGSLLRLLRYLAGLGVVTPYGDSYRLTEIGQLLRTDVEHSMHPLARLYGGSFYESFGQLIHAVRTGREAFEHLFGKNHFDHFAEHPELAELFDRAMASSAAMFGPVVEGVDFSGARVVVDVAGGNGELLSRILRASPHLRGVLLERSHVIAAARGTMAKAGLADRCRFVVGDFTSAVPEGGDVYLLSRVLHDWDDRQCLAILERCAEAMPAGAELLIVERLLPEDDSPSLAVAWDVHMMCNVGGRERTADHYRRLLAAAGFDLTTWSELPLDGALLRARKR</sequence>
<dbReference type="Gene3D" id="1.10.10.10">
    <property type="entry name" value="Winged helix-like DNA-binding domain superfamily/Winged helix DNA-binding domain"/>
    <property type="match status" value="1"/>
</dbReference>
<dbReference type="GO" id="GO:0008171">
    <property type="term" value="F:O-methyltransferase activity"/>
    <property type="evidence" value="ECO:0007669"/>
    <property type="project" value="InterPro"/>
</dbReference>
<dbReference type="InterPro" id="IPR001077">
    <property type="entry name" value="COMT_C"/>
</dbReference>
<organism evidence="6 7">
    <name type="scientific">Kitasatospora atroaurantiaca</name>
    <dbReference type="NCBI Taxonomy" id="285545"/>
    <lineage>
        <taxon>Bacteria</taxon>
        <taxon>Bacillati</taxon>
        <taxon>Actinomycetota</taxon>
        <taxon>Actinomycetes</taxon>
        <taxon>Kitasatosporales</taxon>
        <taxon>Streptomycetaceae</taxon>
        <taxon>Kitasatospora</taxon>
    </lineage>
</organism>
<evidence type="ECO:0000313" key="7">
    <source>
        <dbReference type="Proteomes" id="UP000318416"/>
    </source>
</evidence>
<evidence type="ECO:0000313" key="6">
    <source>
        <dbReference type="EMBL" id="TWE20411.1"/>
    </source>
</evidence>
<dbReference type="GO" id="GO:0046983">
    <property type="term" value="F:protein dimerization activity"/>
    <property type="evidence" value="ECO:0007669"/>
    <property type="project" value="InterPro"/>
</dbReference>
<evidence type="ECO:0000259" key="4">
    <source>
        <dbReference type="Pfam" id="PF00891"/>
    </source>
</evidence>
<name>A0A561EXS8_9ACTN</name>
<dbReference type="InterPro" id="IPR036388">
    <property type="entry name" value="WH-like_DNA-bd_sf"/>
</dbReference>
<dbReference type="Gene3D" id="1.10.287.1350">
    <property type="match status" value="1"/>
</dbReference>
<dbReference type="PROSITE" id="PS51683">
    <property type="entry name" value="SAM_OMT_II"/>
    <property type="match status" value="1"/>
</dbReference>
<dbReference type="PANTHER" id="PTHR43712">
    <property type="entry name" value="PUTATIVE (AFU_ORTHOLOGUE AFUA_4G14580)-RELATED"/>
    <property type="match status" value="1"/>
</dbReference>
<dbReference type="Proteomes" id="UP000318416">
    <property type="component" value="Unassembled WGS sequence"/>
</dbReference>
<dbReference type="InterPro" id="IPR029063">
    <property type="entry name" value="SAM-dependent_MTases_sf"/>
</dbReference>
<gene>
    <name evidence="6" type="ORF">FB465_5563</name>
</gene>
<dbReference type="Pfam" id="PF00891">
    <property type="entry name" value="Methyltransf_2"/>
    <property type="match status" value="1"/>
</dbReference>
<keyword evidence="1 6" id="KW-0489">Methyltransferase</keyword>
<dbReference type="EMBL" id="VIVR01000001">
    <property type="protein sequence ID" value="TWE20411.1"/>
    <property type="molecule type" value="Genomic_DNA"/>
</dbReference>
<dbReference type="CDD" id="cd02440">
    <property type="entry name" value="AdoMet_MTases"/>
    <property type="match status" value="1"/>
</dbReference>
<dbReference type="GO" id="GO:0032259">
    <property type="term" value="P:methylation"/>
    <property type="evidence" value="ECO:0007669"/>
    <property type="project" value="UniProtKB-KW"/>
</dbReference>